<protein>
    <submittedName>
        <fullName evidence="9">ABC transporter permease</fullName>
    </submittedName>
</protein>
<dbReference type="PANTHER" id="PTHR43163:SF6">
    <property type="entry name" value="DIPEPTIDE TRANSPORT SYSTEM PERMEASE PROTEIN DPPB-RELATED"/>
    <property type="match status" value="1"/>
</dbReference>
<feature type="transmembrane region" description="Helical" evidence="7">
    <location>
        <begin position="12"/>
        <end position="31"/>
    </location>
</feature>
<keyword evidence="5 7" id="KW-1133">Transmembrane helix</keyword>
<dbReference type="RefSeq" id="WP_196104153.1">
    <property type="nucleotide sequence ID" value="NZ_CP064942.1"/>
</dbReference>
<dbReference type="SUPFAM" id="SSF161098">
    <property type="entry name" value="MetI-like"/>
    <property type="match status" value="1"/>
</dbReference>
<accession>A0A7S9QDF8</accession>
<keyword evidence="3" id="KW-1003">Cell membrane</keyword>
<evidence type="ECO:0000313" key="10">
    <source>
        <dbReference type="Proteomes" id="UP000594800"/>
    </source>
</evidence>
<evidence type="ECO:0000313" key="9">
    <source>
        <dbReference type="EMBL" id="QPH54953.1"/>
    </source>
</evidence>
<dbReference type="PROSITE" id="PS50928">
    <property type="entry name" value="ABC_TM1"/>
    <property type="match status" value="1"/>
</dbReference>
<comment type="subcellular location">
    <subcellularLocation>
        <location evidence="1 7">Cell membrane</location>
        <topology evidence="1 7">Multi-pass membrane protein</topology>
    </subcellularLocation>
</comment>
<dbReference type="EMBL" id="CP064942">
    <property type="protein sequence ID" value="QPH54953.1"/>
    <property type="molecule type" value="Genomic_DNA"/>
</dbReference>
<feature type="transmembrane region" description="Helical" evidence="7">
    <location>
        <begin position="274"/>
        <end position="298"/>
    </location>
</feature>
<dbReference type="Proteomes" id="UP000594800">
    <property type="component" value="Chromosome"/>
</dbReference>
<reference evidence="9 10" key="1">
    <citation type="submission" date="2020-11" db="EMBL/GenBank/DDBJ databases">
        <title>Description of Pontivivens ytuae sp. nov. isolated from deep sea sediment of Mariana Trench.</title>
        <authorList>
            <person name="Wang Z."/>
            <person name="Sun Q.-L."/>
            <person name="Xu X.-D."/>
            <person name="Tang Y.-Z."/>
            <person name="Zhang J."/>
        </authorList>
    </citation>
    <scope>NUCLEOTIDE SEQUENCE [LARGE SCALE GENOMIC DNA]</scope>
    <source>
        <strain evidence="9 10">MT2928</strain>
    </source>
</reference>
<dbReference type="AlphaFoldDB" id="A0A7S9QDF8"/>
<dbReference type="GO" id="GO:0005886">
    <property type="term" value="C:plasma membrane"/>
    <property type="evidence" value="ECO:0007669"/>
    <property type="project" value="UniProtKB-SubCell"/>
</dbReference>
<evidence type="ECO:0000256" key="6">
    <source>
        <dbReference type="ARBA" id="ARBA00023136"/>
    </source>
</evidence>
<keyword evidence="10" id="KW-1185">Reference proteome</keyword>
<dbReference type="KEGG" id="poz:I0K15_04100"/>
<evidence type="ECO:0000256" key="1">
    <source>
        <dbReference type="ARBA" id="ARBA00004651"/>
    </source>
</evidence>
<dbReference type="CDD" id="cd06261">
    <property type="entry name" value="TM_PBP2"/>
    <property type="match status" value="1"/>
</dbReference>
<evidence type="ECO:0000256" key="4">
    <source>
        <dbReference type="ARBA" id="ARBA00022692"/>
    </source>
</evidence>
<feature type="transmembrane region" description="Helical" evidence="7">
    <location>
        <begin position="134"/>
        <end position="157"/>
    </location>
</feature>
<evidence type="ECO:0000256" key="5">
    <source>
        <dbReference type="ARBA" id="ARBA00022989"/>
    </source>
</evidence>
<feature type="transmembrane region" description="Helical" evidence="7">
    <location>
        <begin position="100"/>
        <end position="122"/>
    </location>
</feature>
<evidence type="ECO:0000256" key="2">
    <source>
        <dbReference type="ARBA" id="ARBA00022448"/>
    </source>
</evidence>
<dbReference type="Gene3D" id="1.10.3720.10">
    <property type="entry name" value="MetI-like"/>
    <property type="match status" value="1"/>
</dbReference>
<evidence type="ECO:0000256" key="7">
    <source>
        <dbReference type="RuleBase" id="RU363032"/>
    </source>
</evidence>
<dbReference type="InterPro" id="IPR045621">
    <property type="entry name" value="BPD_transp_1_N"/>
</dbReference>
<dbReference type="InterPro" id="IPR035906">
    <property type="entry name" value="MetI-like_sf"/>
</dbReference>
<proteinExistence type="inferred from homology"/>
<dbReference type="Pfam" id="PF19300">
    <property type="entry name" value="BPD_transp_1_N"/>
    <property type="match status" value="1"/>
</dbReference>
<sequence>MIRLAAIKLLRAVLTVWIVVTLAFVVLSVTGNPAETLAGPEAPAAVIEAYEERFGLNRPLGERYLSYLSSLAQGDFGISYADRRPAADIITEALPATLQLALVALAFAIVTGITFGFIAALYRNSAIDRGIMTLAVLGYATPNFFLGIVLIILFAMVWRVLPSSGHGTWAHLVLPALTLGTHNAATIARFTRSAVLEVLNQPYMIAARARGVPALRLMRAHVWPNAAIPVVTILGFRFGDVIVGTIVVETVFAWPGLGRVLVSAVSDRDLAVVLAFLILSACVMITVNLIVDLTYGLLDPRVRALQTRRT</sequence>
<dbReference type="GO" id="GO:0071916">
    <property type="term" value="F:dipeptide transmembrane transporter activity"/>
    <property type="evidence" value="ECO:0007669"/>
    <property type="project" value="TreeGrafter"/>
</dbReference>
<feature type="transmembrane region" description="Helical" evidence="7">
    <location>
        <begin position="226"/>
        <end position="254"/>
    </location>
</feature>
<name>A0A7S9QDF8_9RHOB</name>
<keyword evidence="4 7" id="KW-0812">Transmembrane</keyword>
<comment type="similarity">
    <text evidence="7">Belongs to the binding-protein-dependent transport system permease family.</text>
</comment>
<evidence type="ECO:0000256" key="3">
    <source>
        <dbReference type="ARBA" id="ARBA00022475"/>
    </source>
</evidence>
<feature type="domain" description="ABC transmembrane type-1" evidence="8">
    <location>
        <begin position="94"/>
        <end position="291"/>
    </location>
</feature>
<gene>
    <name evidence="9" type="ORF">I0K15_04100</name>
</gene>
<keyword evidence="6 7" id="KW-0472">Membrane</keyword>
<dbReference type="PANTHER" id="PTHR43163">
    <property type="entry name" value="DIPEPTIDE TRANSPORT SYSTEM PERMEASE PROTEIN DPPB-RELATED"/>
    <property type="match status" value="1"/>
</dbReference>
<dbReference type="InterPro" id="IPR000515">
    <property type="entry name" value="MetI-like"/>
</dbReference>
<dbReference type="Pfam" id="PF00528">
    <property type="entry name" value="BPD_transp_1"/>
    <property type="match status" value="1"/>
</dbReference>
<organism evidence="9 10">
    <name type="scientific">Pontivivens ytuae</name>
    <dbReference type="NCBI Taxonomy" id="2789856"/>
    <lineage>
        <taxon>Bacteria</taxon>
        <taxon>Pseudomonadati</taxon>
        <taxon>Pseudomonadota</taxon>
        <taxon>Alphaproteobacteria</taxon>
        <taxon>Rhodobacterales</taxon>
        <taxon>Paracoccaceae</taxon>
        <taxon>Pontivivens</taxon>
    </lineage>
</organism>
<evidence type="ECO:0000259" key="8">
    <source>
        <dbReference type="PROSITE" id="PS50928"/>
    </source>
</evidence>
<keyword evidence="2 7" id="KW-0813">Transport</keyword>